<keyword evidence="3 10" id="KW-0028">Amino-acid biosynthesis</keyword>
<feature type="active site" description="Nucleophile" evidence="10 11">
    <location>
        <position position="78"/>
    </location>
</feature>
<accession>E7RSI7</accession>
<comment type="catalytic activity">
    <reaction evidence="8 10">
        <text>5-[(5-phospho-1-deoxy-D-ribulos-1-ylimino)methylamino]-1-(5-phospho-beta-D-ribosyl)imidazole-4-carboxamide + L-glutamine = D-erythro-1-(imidazol-4-yl)glycerol 3-phosphate + 5-amino-1-(5-phospho-beta-D-ribosyl)imidazole-4-carboxamide + L-glutamate + H(+)</text>
        <dbReference type="Rhea" id="RHEA:24793"/>
        <dbReference type="ChEBI" id="CHEBI:15378"/>
        <dbReference type="ChEBI" id="CHEBI:29985"/>
        <dbReference type="ChEBI" id="CHEBI:58278"/>
        <dbReference type="ChEBI" id="CHEBI:58359"/>
        <dbReference type="ChEBI" id="CHEBI:58475"/>
        <dbReference type="ChEBI" id="CHEBI:58525"/>
        <dbReference type="EC" id="4.3.2.10"/>
    </reaction>
</comment>
<dbReference type="Gene3D" id="3.40.50.880">
    <property type="match status" value="1"/>
</dbReference>
<feature type="active site" evidence="10 11">
    <location>
        <position position="181"/>
    </location>
</feature>
<evidence type="ECO:0000256" key="9">
    <source>
        <dbReference type="ARBA" id="ARBA00049534"/>
    </source>
</evidence>
<dbReference type="PROSITE" id="PS51274">
    <property type="entry name" value="GATASE_COBBQ"/>
    <property type="match status" value="1"/>
</dbReference>
<dbReference type="GO" id="GO:0000107">
    <property type="term" value="F:imidazoleglycerol-phosphate synthase activity"/>
    <property type="evidence" value="ECO:0007669"/>
    <property type="project" value="UniProtKB-UniRule"/>
</dbReference>
<dbReference type="eggNOG" id="COG0118">
    <property type="taxonomic scope" value="Bacteria"/>
</dbReference>
<keyword evidence="6 10" id="KW-0368">Histidine biosynthesis</keyword>
<evidence type="ECO:0000256" key="3">
    <source>
        <dbReference type="ARBA" id="ARBA00022605"/>
    </source>
</evidence>
<dbReference type="GO" id="GO:0005737">
    <property type="term" value="C:cytoplasm"/>
    <property type="evidence" value="ECO:0007669"/>
    <property type="project" value="UniProtKB-SubCell"/>
</dbReference>
<keyword evidence="5 10" id="KW-0315">Glutamine amidotransferase</keyword>
<dbReference type="CDD" id="cd01748">
    <property type="entry name" value="GATase1_IGP_Synthase"/>
    <property type="match status" value="1"/>
</dbReference>
<comment type="function">
    <text evidence="10">IGPS catalyzes the conversion of PRFAR and glutamine to IGP, AICAR and glutamate. The HisH subunit catalyzes the hydrolysis of glutamine to glutamate and ammonia as part of the synthesis of IGP and AICAR. The resulting ammonia molecule is channeled to the active site of HisF.</text>
</comment>
<dbReference type="HOGENOM" id="CLU_071837_0_0_10"/>
<protein>
    <recommendedName>
        <fullName evidence="10">Imidazole glycerol phosphate synthase subunit HisH</fullName>
        <ecNumber evidence="10">4.3.2.10</ecNumber>
    </recommendedName>
    <alternativeName>
        <fullName evidence="10">IGP synthase glutaminase subunit</fullName>
        <ecNumber evidence="10">3.5.1.2</ecNumber>
    </alternativeName>
    <alternativeName>
        <fullName evidence="10">IGP synthase subunit HisH</fullName>
    </alternativeName>
    <alternativeName>
        <fullName evidence="10">ImGP synthase subunit HisH</fullName>
        <shortName evidence="10">IGPS subunit HisH</shortName>
    </alternativeName>
</protein>
<dbReference type="HAMAP" id="MF_00278">
    <property type="entry name" value="HisH"/>
    <property type="match status" value="1"/>
</dbReference>
<dbReference type="Proteomes" id="UP000005580">
    <property type="component" value="Unassembled WGS sequence"/>
</dbReference>
<comment type="catalytic activity">
    <reaction evidence="9 10">
        <text>L-glutamine + H2O = L-glutamate + NH4(+)</text>
        <dbReference type="Rhea" id="RHEA:15889"/>
        <dbReference type="ChEBI" id="CHEBI:15377"/>
        <dbReference type="ChEBI" id="CHEBI:28938"/>
        <dbReference type="ChEBI" id="CHEBI:29985"/>
        <dbReference type="ChEBI" id="CHEBI:58359"/>
        <dbReference type="EC" id="3.5.1.2"/>
    </reaction>
</comment>
<evidence type="ECO:0000256" key="5">
    <source>
        <dbReference type="ARBA" id="ARBA00022962"/>
    </source>
</evidence>
<keyword evidence="10" id="KW-0963">Cytoplasm</keyword>
<dbReference type="EC" id="4.3.2.10" evidence="10"/>
<dbReference type="STRING" id="28134.SAMN05444288_2149"/>
<dbReference type="SUPFAM" id="SSF52317">
    <property type="entry name" value="Class I glutamine amidotransferase-like"/>
    <property type="match status" value="1"/>
</dbReference>
<dbReference type="EMBL" id="AEPE02000006">
    <property type="protein sequence ID" value="EFZ36188.1"/>
    <property type="molecule type" value="Genomic_DNA"/>
</dbReference>
<feature type="domain" description="Glutamine amidotransferase" evidence="12">
    <location>
        <begin position="11"/>
        <end position="195"/>
    </location>
</feature>
<dbReference type="InterPro" id="IPR010139">
    <property type="entry name" value="Imidazole-glycPsynth_HisH"/>
</dbReference>
<evidence type="ECO:0000256" key="4">
    <source>
        <dbReference type="ARBA" id="ARBA00022801"/>
    </source>
</evidence>
<keyword evidence="7 10" id="KW-0456">Lyase</keyword>
<evidence type="ECO:0000313" key="14">
    <source>
        <dbReference type="Proteomes" id="UP000005580"/>
    </source>
</evidence>
<dbReference type="EC" id="3.5.1.2" evidence="10"/>
<feature type="active site" evidence="10 11">
    <location>
        <position position="179"/>
    </location>
</feature>
<comment type="subunit">
    <text evidence="2 10">Heterodimer of HisH and HisF.</text>
</comment>
<dbReference type="InterPro" id="IPR017926">
    <property type="entry name" value="GATASE"/>
</dbReference>
<dbReference type="PANTHER" id="PTHR42701:SF1">
    <property type="entry name" value="IMIDAZOLE GLYCEROL PHOSPHATE SYNTHASE SUBUNIT HISH"/>
    <property type="match status" value="1"/>
</dbReference>
<comment type="pathway">
    <text evidence="1 10">Amino-acid biosynthesis; L-histidine biosynthesis; L-histidine from 5-phospho-alpha-D-ribose 1-diphosphate: step 5/9.</text>
</comment>
<dbReference type="PANTHER" id="PTHR42701">
    <property type="entry name" value="IMIDAZOLE GLYCEROL PHOSPHATE SYNTHASE SUBUNIT HISH"/>
    <property type="match status" value="1"/>
</dbReference>
<name>E7RSI7_9BACT</name>
<evidence type="ECO:0000256" key="1">
    <source>
        <dbReference type="ARBA" id="ARBA00005091"/>
    </source>
</evidence>
<comment type="caution">
    <text evidence="13">The sequence shown here is derived from an EMBL/GenBank/DDBJ whole genome shotgun (WGS) entry which is preliminary data.</text>
</comment>
<keyword evidence="13" id="KW-0328">Glycosyltransferase</keyword>
<dbReference type="GO" id="GO:0016829">
    <property type="term" value="F:lyase activity"/>
    <property type="evidence" value="ECO:0007669"/>
    <property type="project" value="UniProtKB-KW"/>
</dbReference>
<dbReference type="GO" id="GO:0004359">
    <property type="term" value="F:glutaminase activity"/>
    <property type="evidence" value="ECO:0007669"/>
    <property type="project" value="UniProtKB-EC"/>
</dbReference>
<evidence type="ECO:0000256" key="11">
    <source>
        <dbReference type="PIRSR" id="PIRSR000495-1"/>
    </source>
</evidence>
<comment type="subcellular location">
    <subcellularLocation>
        <location evidence="10">Cytoplasm</location>
    </subcellularLocation>
</comment>
<gene>
    <name evidence="10 13" type="primary">hisH</name>
    <name evidence="13" type="ORF">HMPREF0663_12255</name>
</gene>
<evidence type="ECO:0000256" key="8">
    <source>
        <dbReference type="ARBA" id="ARBA00047838"/>
    </source>
</evidence>
<evidence type="ECO:0000256" key="7">
    <source>
        <dbReference type="ARBA" id="ARBA00023239"/>
    </source>
</evidence>
<reference evidence="13" key="1">
    <citation type="submission" date="2011-01" db="EMBL/GenBank/DDBJ databases">
        <authorList>
            <person name="Muzny D."/>
            <person name="Qin X."/>
            <person name="Buhay C."/>
            <person name="Dugan-Rocha S."/>
            <person name="Ding Y."/>
            <person name="Chen G."/>
            <person name="Hawes A."/>
            <person name="Holder M."/>
            <person name="Jhangiani S."/>
            <person name="Johnson A."/>
            <person name="Khan Z."/>
            <person name="Li Z."/>
            <person name="Liu W."/>
            <person name="Liu X."/>
            <person name="Perez L."/>
            <person name="Shen H."/>
            <person name="Wang Q."/>
            <person name="Watt J."/>
            <person name="Xi L."/>
            <person name="Xin Y."/>
            <person name="Zhou J."/>
            <person name="Deng J."/>
            <person name="Jiang H."/>
            <person name="Liu Y."/>
            <person name="Qu J."/>
            <person name="Song X.-Z."/>
            <person name="Zhang L."/>
            <person name="Villasana D."/>
            <person name="Johnson A."/>
            <person name="Liu J."/>
            <person name="Liyanage D."/>
            <person name="Lorensuhewa L."/>
            <person name="Robinson T."/>
            <person name="Song A."/>
            <person name="Song B.-B."/>
            <person name="Dinh H."/>
            <person name="Thornton R."/>
            <person name="Coyle M."/>
            <person name="Francisco L."/>
            <person name="Jackson L."/>
            <person name="Javaid M."/>
            <person name="Korchina V."/>
            <person name="Kovar C."/>
            <person name="Mata R."/>
            <person name="Mathew T."/>
            <person name="Ngo R."/>
            <person name="Nguyen L."/>
            <person name="Nguyen N."/>
            <person name="Okwuonu G."/>
            <person name="Ongeri F."/>
            <person name="Pham C."/>
            <person name="Simmons D."/>
            <person name="Wilczek-Boney K."/>
            <person name="Hale W."/>
            <person name="Jakkamsetti A."/>
            <person name="Pham P."/>
            <person name="Ruth R."/>
            <person name="San Lucas F."/>
            <person name="Warren J."/>
            <person name="Zhang J."/>
            <person name="Zhao Z."/>
            <person name="Zhou C."/>
            <person name="Zhu D."/>
            <person name="Lee S."/>
            <person name="Bess C."/>
            <person name="Blankenburg K."/>
            <person name="Forbes L."/>
            <person name="Fu Q."/>
            <person name="Gubbala S."/>
            <person name="Hirani K."/>
            <person name="Jayaseelan J.C."/>
            <person name="Lara F."/>
            <person name="Munidasa M."/>
            <person name="Palculict T."/>
            <person name="Patil S."/>
            <person name="Pu L.-L."/>
            <person name="Saada N."/>
            <person name="Tang L."/>
            <person name="Weissenberger G."/>
            <person name="Zhu Y."/>
            <person name="Hemphill L."/>
            <person name="Shang Y."/>
            <person name="Youmans B."/>
            <person name="Ayvaz T."/>
            <person name="Ross M."/>
            <person name="Santibanez J."/>
            <person name="Aqrawi P."/>
            <person name="Gross S."/>
            <person name="Joshi V."/>
            <person name="Fowler G."/>
            <person name="Nazareth L."/>
            <person name="Reid J."/>
            <person name="Worley K."/>
            <person name="Petrosino J."/>
            <person name="Highlander S."/>
            <person name="Gibbs R."/>
        </authorList>
    </citation>
    <scope>NUCLEOTIDE SEQUENCE [LARGE SCALE GENOMIC DNA]</scope>
    <source>
        <strain evidence="13">ATCC 33269</strain>
    </source>
</reference>
<organism evidence="13 14">
    <name type="scientific">Hoylesella oralis ATCC 33269</name>
    <dbReference type="NCBI Taxonomy" id="873533"/>
    <lineage>
        <taxon>Bacteria</taxon>
        <taxon>Pseudomonadati</taxon>
        <taxon>Bacteroidota</taxon>
        <taxon>Bacteroidia</taxon>
        <taxon>Bacteroidales</taxon>
        <taxon>Prevotellaceae</taxon>
        <taxon>Hoylesella</taxon>
    </lineage>
</organism>
<dbReference type="PIRSF" id="PIRSF000495">
    <property type="entry name" value="Amidotransf_hisH"/>
    <property type="match status" value="1"/>
</dbReference>
<dbReference type="Pfam" id="PF00117">
    <property type="entry name" value="GATase"/>
    <property type="match status" value="1"/>
</dbReference>
<dbReference type="NCBIfam" id="TIGR01855">
    <property type="entry name" value="IMP_synth_hisH"/>
    <property type="match status" value="1"/>
</dbReference>
<keyword evidence="14" id="KW-1185">Reference proteome</keyword>
<dbReference type="AlphaFoldDB" id="E7RSI7"/>
<dbReference type="UniPathway" id="UPA00031">
    <property type="reaction ID" value="UER00010"/>
</dbReference>
<evidence type="ECO:0000256" key="6">
    <source>
        <dbReference type="ARBA" id="ARBA00023102"/>
    </source>
</evidence>
<dbReference type="PROSITE" id="PS51273">
    <property type="entry name" value="GATASE_TYPE_1"/>
    <property type="match status" value="1"/>
</dbReference>
<proteinExistence type="inferred from homology"/>
<keyword evidence="4 10" id="KW-0378">Hydrolase</keyword>
<evidence type="ECO:0000259" key="12">
    <source>
        <dbReference type="Pfam" id="PF00117"/>
    </source>
</evidence>
<keyword evidence="13" id="KW-0808">Transferase</keyword>
<evidence type="ECO:0000256" key="10">
    <source>
        <dbReference type="HAMAP-Rule" id="MF_00278"/>
    </source>
</evidence>
<sequence>MMKIAIVKYNAGNIYSVVNALHRLGAEPMITDKAEELMGADRILFPGQGEARSTMSFLKEHGLDNVIRELKQPVLGICIGQQLLCRYSEEYNTDCIGIFPVNVKRFCPQKHEEKVPAMGWNALYDMRTSLFNGLLEEEYVYFIHSYYVPLCEYTIATTDYIQPYSAALHKDNFYATQFHPEKSGDVGEKILKNFLEL</sequence>
<dbReference type="GO" id="GO:0000105">
    <property type="term" value="P:L-histidine biosynthetic process"/>
    <property type="evidence" value="ECO:0007669"/>
    <property type="project" value="UniProtKB-UniRule"/>
</dbReference>
<evidence type="ECO:0000313" key="13">
    <source>
        <dbReference type="EMBL" id="EFZ36188.1"/>
    </source>
</evidence>
<evidence type="ECO:0000256" key="2">
    <source>
        <dbReference type="ARBA" id="ARBA00011152"/>
    </source>
</evidence>
<dbReference type="InterPro" id="IPR029062">
    <property type="entry name" value="Class_I_gatase-like"/>
</dbReference>